<dbReference type="InterPro" id="IPR047667">
    <property type="entry name" value="ATPase_ComGA"/>
</dbReference>
<dbReference type="InterPro" id="IPR001482">
    <property type="entry name" value="T2SS/T4SS_dom"/>
</dbReference>
<dbReference type="PROSITE" id="PS00662">
    <property type="entry name" value="T2SP_E"/>
    <property type="match status" value="1"/>
</dbReference>
<evidence type="ECO:0000313" key="7">
    <source>
        <dbReference type="Proteomes" id="UP000830343"/>
    </source>
</evidence>
<dbReference type="PANTHER" id="PTHR30258">
    <property type="entry name" value="TYPE II SECRETION SYSTEM PROTEIN GSPE-RELATED"/>
    <property type="match status" value="1"/>
</dbReference>
<feature type="domain" description="Bacterial type II secretion system protein E" evidence="5">
    <location>
        <begin position="197"/>
        <end position="211"/>
    </location>
</feature>
<sequence length="322" mass="36884">MMEQFLTDIINDGINKFASDIHFIPTDNEVLVKFRVHGEIQYYTTIEIEYFNKLLSYIKFIAHLDVSEKNKAQSGIIQMEIDECLFNIRASTLPRALGEEACVMRVIRQNFEKDNNTMDDLLIQHIKKSSGLIIISGPTGSGKSTLMYELIHFAKHILNRHVISIEDPVEQHIDGIIQVNVNEKANITYESALKAILRCDPDIIMMGEIRDEVVAKEVINASLSGHLVITTLHANDCVGALHRLIDMGIKQSDIMQSLNLIINQRLIKLSTQSHRKRIYEYLSQSDIKAFLTQKNIEYETLSAQIKELYENNQISQSEFEKF</sequence>
<dbReference type="CDD" id="cd01129">
    <property type="entry name" value="PulE-GspE-like"/>
    <property type="match status" value="1"/>
</dbReference>
<dbReference type="Proteomes" id="UP000830343">
    <property type="component" value="Chromosome"/>
</dbReference>
<dbReference type="InterPro" id="IPR027417">
    <property type="entry name" value="P-loop_NTPase"/>
</dbReference>
<evidence type="ECO:0000256" key="2">
    <source>
        <dbReference type="ARBA" id="ARBA00022741"/>
    </source>
</evidence>
<dbReference type="Pfam" id="PF00437">
    <property type="entry name" value="T2SSE"/>
    <property type="match status" value="1"/>
</dbReference>
<accession>A0ABY3ZS68</accession>
<dbReference type="SUPFAM" id="SSF52540">
    <property type="entry name" value="P-loop containing nucleoside triphosphate hydrolases"/>
    <property type="match status" value="1"/>
</dbReference>
<keyword evidence="7" id="KW-1185">Reference proteome</keyword>
<evidence type="ECO:0000313" key="6">
    <source>
        <dbReference type="EMBL" id="UOB19726.1"/>
    </source>
</evidence>
<reference evidence="6" key="1">
    <citation type="submission" date="2022-03" db="EMBL/GenBank/DDBJ databases">
        <authorList>
            <person name="Vrbovska V."/>
            <person name="Kovarovic V."/>
            <person name="Botka T."/>
            <person name="Pantucek R."/>
        </authorList>
    </citation>
    <scope>NUCLEOTIDE SEQUENCE</scope>
    <source>
        <strain evidence="6">CCM 2609</strain>
    </source>
</reference>
<dbReference type="RefSeq" id="WP_243365119.1">
    <property type="nucleotide sequence ID" value="NZ_CP094348.1"/>
</dbReference>
<dbReference type="Gene3D" id="3.30.450.90">
    <property type="match status" value="1"/>
</dbReference>
<proteinExistence type="inferred from homology"/>
<dbReference type="Gene3D" id="3.40.50.300">
    <property type="entry name" value="P-loop containing nucleotide triphosphate hydrolases"/>
    <property type="match status" value="1"/>
</dbReference>
<evidence type="ECO:0000256" key="4">
    <source>
        <dbReference type="SAM" id="Coils"/>
    </source>
</evidence>
<evidence type="ECO:0000256" key="3">
    <source>
        <dbReference type="ARBA" id="ARBA00022840"/>
    </source>
</evidence>
<feature type="coiled-coil region" evidence="4">
    <location>
        <begin position="291"/>
        <end position="318"/>
    </location>
</feature>
<reference evidence="6" key="2">
    <citation type="submission" date="2022-04" db="EMBL/GenBank/DDBJ databases">
        <title>Antimicrobial genetic elements in methicillin-resistant Macrococcus armenti.</title>
        <authorList>
            <person name="Keller J.E."/>
            <person name="Schwendener S."/>
            <person name="Pantucek R."/>
            <person name="Perreten V."/>
        </authorList>
    </citation>
    <scope>NUCLEOTIDE SEQUENCE</scope>
    <source>
        <strain evidence="6">CCM 2609</strain>
    </source>
</reference>
<keyword evidence="3" id="KW-0067">ATP-binding</keyword>
<gene>
    <name evidence="6" type="primary">tadA</name>
    <name evidence="6" type="ORF">MRZ06_06640</name>
</gene>
<dbReference type="EMBL" id="CP094348">
    <property type="protein sequence ID" value="UOB19726.1"/>
    <property type="molecule type" value="Genomic_DNA"/>
</dbReference>
<dbReference type="NCBIfam" id="NF041000">
    <property type="entry name" value="ATPase_ComGA"/>
    <property type="match status" value="1"/>
</dbReference>
<name>A0ABY3ZS68_9STAP</name>
<evidence type="ECO:0000256" key="1">
    <source>
        <dbReference type="ARBA" id="ARBA00006611"/>
    </source>
</evidence>
<organism evidence="6 7">
    <name type="scientific">Macrococcus armenti</name>
    <dbReference type="NCBI Taxonomy" id="2875764"/>
    <lineage>
        <taxon>Bacteria</taxon>
        <taxon>Bacillati</taxon>
        <taxon>Bacillota</taxon>
        <taxon>Bacilli</taxon>
        <taxon>Bacillales</taxon>
        <taxon>Staphylococcaceae</taxon>
        <taxon>Macrococcus</taxon>
    </lineage>
</organism>
<protein>
    <submittedName>
        <fullName evidence="6">Flp pilus assembly complex ATPase component TadA</fullName>
    </submittedName>
</protein>
<dbReference type="PANTHER" id="PTHR30258:SF2">
    <property type="entry name" value="COMG OPERON PROTEIN 1"/>
    <property type="match status" value="1"/>
</dbReference>
<comment type="similarity">
    <text evidence="1">Belongs to the GSP E family.</text>
</comment>
<evidence type="ECO:0000259" key="5">
    <source>
        <dbReference type="PROSITE" id="PS00662"/>
    </source>
</evidence>
<keyword evidence="4" id="KW-0175">Coiled coil</keyword>
<keyword evidence="2" id="KW-0547">Nucleotide-binding</keyword>